<dbReference type="Proteomes" id="UP000436858">
    <property type="component" value="Unassembled WGS sequence"/>
</dbReference>
<dbReference type="EMBL" id="WCRY01000001">
    <property type="protein sequence ID" value="KAB4487981.1"/>
    <property type="molecule type" value="Genomic_DNA"/>
</dbReference>
<dbReference type="RefSeq" id="WP_011109075.1">
    <property type="nucleotide sequence ID" value="NZ_CAXSNJ010000002.1"/>
</dbReference>
<evidence type="ECO:0000313" key="1">
    <source>
        <dbReference type="EMBL" id="KAB4487981.1"/>
    </source>
</evidence>
<proteinExistence type="predicted"/>
<organism evidence="1 2">
    <name type="scientific">Bacteroides thetaiotaomicron</name>
    <dbReference type="NCBI Taxonomy" id="818"/>
    <lineage>
        <taxon>Bacteria</taxon>
        <taxon>Pseudomonadati</taxon>
        <taxon>Bacteroidota</taxon>
        <taxon>Bacteroidia</taxon>
        <taxon>Bacteroidales</taxon>
        <taxon>Bacteroidaceae</taxon>
        <taxon>Bacteroides</taxon>
    </lineage>
</organism>
<protein>
    <submittedName>
        <fullName evidence="1">Uncharacterized protein</fullName>
    </submittedName>
</protein>
<comment type="caution">
    <text evidence="1">The sequence shown here is derived from an EMBL/GenBank/DDBJ whole genome shotgun (WGS) entry which is preliminary data.</text>
</comment>
<gene>
    <name evidence="1" type="ORF">GAN91_00840</name>
</gene>
<accession>A0A396EEL9</accession>
<name>A0A396EEL9_BACT4</name>
<reference evidence="1 2" key="1">
    <citation type="journal article" date="2019" name="Nat. Med.">
        <title>A library of human gut bacterial isolates paired with longitudinal multiomics data enables mechanistic microbiome research.</title>
        <authorList>
            <person name="Poyet M."/>
            <person name="Groussin M."/>
            <person name="Gibbons S.M."/>
            <person name="Avila-Pacheco J."/>
            <person name="Jiang X."/>
            <person name="Kearney S.M."/>
            <person name="Perrotta A.R."/>
            <person name="Berdy B."/>
            <person name="Zhao S."/>
            <person name="Lieberman T.D."/>
            <person name="Swanson P.K."/>
            <person name="Smith M."/>
            <person name="Roesemann S."/>
            <person name="Alexander J.E."/>
            <person name="Rich S.A."/>
            <person name="Livny J."/>
            <person name="Vlamakis H."/>
            <person name="Clish C."/>
            <person name="Bullock K."/>
            <person name="Deik A."/>
            <person name="Scott J."/>
            <person name="Pierce K.A."/>
            <person name="Xavier R.J."/>
            <person name="Alm E.J."/>
        </authorList>
    </citation>
    <scope>NUCLEOTIDE SEQUENCE [LARGE SCALE GENOMIC DNA]</scope>
    <source>
        <strain evidence="1 2">BIOML-A162</strain>
    </source>
</reference>
<sequence length="246" mass="26286">MIRCRSCQVCDSNPAIRATSDSLCDGSPCGVYSVVFNARCGFALPGTCCRDKAQSATFLRLNDRKQAVGPKCSHAVRGSRVYRKRICSTEVSALRRPPGACGRDAACAGCFRCFCPAAAFARKIHNRQLCLISCGAVPDSALLLNITAHYGYSRCLGSFPFLGTGLKVTPCGTLPPPHSRPVASHMGRRLSPTTAPKLLPSFRSSFGLRLSACPADCFHPAAYRSFPAGRAAPLRGADGEADRRKL</sequence>
<dbReference type="GeneID" id="60925203"/>
<dbReference type="AlphaFoldDB" id="A0A396EEL9"/>
<evidence type="ECO:0000313" key="2">
    <source>
        <dbReference type="Proteomes" id="UP000436858"/>
    </source>
</evidence>